<dbReference type="Proteomes" id="UP000887540">
    <property type="component" value="Unplaced"/>
</dbReference>
<dbReference type="SUPFAM" id="SSF103473">
    <property type="entry name" value="MFS general substrate transporter"/>
    <property type="match status" value="1"/>
</dbReference>
<evidence type="ECO:0000256" key="3">
    <source>
        <dbReference type="ARBA" id="ARBA00022989"/>
    </source>
</evidence>
<dbReference type="Gene3D" id="1.20.1250.20">
    <property type="entry name" value="MFS general substrate transporter like domains"/>
    <property type="match status" value="1"/>
</dbReference>
<proteinExistence type="predicted"/>
<keyword evidence="6" id="KW-1185">Reference proteome</keyword>
<evidence type="ECO:0000313" key="7">
    <source>
        <dbReference type="WBParaSite" id="ACRNAN_scaffold9369.g19167.t1"/>
    </source>
</evidence>
<keyword evidence="3 5" id="KW-1133">Transmembrane helix</keyword>
<sequence>MGTTHILFYYLKQRFEWDMRFYAFLKAPLQICSTLAILFLYPYLKTKSISDSTLAIIGLFSRCLGRFWLAIAWNSYSVFLLVFIDMFTKFSPAALRSLISKSVTSKEQGQIFSLLSVSEMVFGLLASLAFHTLFPFSISFFPQLSFVLMGAVVLLPITLVVLYRKQLSTEVDPLPNGNEMKNIELDHQVVPSKSLGSHTMDTLRGLVESMPRRMKAVIKSKGYPTKY</sequence>
<comment type="subcellular location">
    <subcellularLocation>
        <location evidence="1">Membrane</location>
        <topology evidence="1">Multi-pass membrane protein</topology>
    </subcellularLocation>
</comment>
<evidence type="ECO:0000313" key="6">
    <source>
        <dbReference type="Proteomes" id="UP000887540"/>
    </source>
</evidence>
<dbReference type="GO" id="GO:0016020">
    <property type="term" value="C:membrane"/>
    <property type="evidence" value="ECO:0007669"/>
    <property type="project" value="UniProtKB-SubCell"/>
</dbReference>
<reference evidence="7" key="1">
    <citation type="submission" date="2022-11" db="UniProtKB">
        <authorList>
            <consortium name="WormBaseParasite"/>
        </authorList>
    </citation>
    <scope>IDENTIFICATION</scope>
</reference>
<feature type="transmembrane region" description="Helical" evidence="5">
    <location>
        <begin position="79"/>
        <end position="99"/>
    </location>
</feature>
<evidence type="ECO:0000256" key="1">
    <source>
        <dbReference type="ARBA" id="ARBA00004141"/>
    </source>
</evidence>
<keyword evidence="4 5" id="KW-0472">Membrane</keyword>
<dbReference type="InterPro" id="IPR036259">
    <property type="entry name" value="MFS_trans_sf"/>
</dbReference>
<accession>A0A914ELN3</accession>
<dbReference type="WBParaSite" id="ACRNAN_scaffold9369.g19167.t1">
    <property type="protein sequence ID" value="ACRNAN_scaffold9369.g19167.t1"/>
    <property type="gene ID" value="ACRNAN_scaffold9369.g19167"/>
</dbReference>
<organism evidence="6 7">
    <name type="scientific">Acrobeloides nanus</name>
    <dbReference type="NCBI Taxonomy" id="290746"/>
    <lineage>
        <taxon>Eukaryota</taxon>
        <taxon>Metazoa</taxon>
        <taxon>Ecdysozoa</taxon>
        <taxon>Nematoda</taxon>
        <taxon>Chromadorea</taxon>
        <taxon>Rhabditida</taxon>
        <taxon>Tylenchina</taxon>
        <taxon>Cephalobomorpha</taxon>
        <taxon>Cephaloboidea</taxon>
        <taxon>Cephalobidae</taxon>
        <taxon>Acrobeloides</taxon>
    </lineage>
</organism>
<dbReference type="AlphaFoldDB" id="A0A914ELN3"/>
<feature type="transmembrane region" description="Helical" evidence="5">
    <location>
        <begin position="111"/>
        <end position="134"/>
    </location>
</feature>
<protein>
    <submittedName>
        <fullName evidence="7">Uncharacterized protein</fullName>
    </submittedName>
</protein>
<dbReference type="PANTHER" id="PTHR23507">
    <property type="entry name" value="ZGC:174356"/>
    <property type="match status" value="1"/>
</dbReference>
<keyword evidence="2 5" id="KW-0812">Transmembrane</keyword>
<evidence type="ECO:0000256" key="4">
    <source>
        <dbReference type="ARBA" id="ARBA00023136"/>
    </source>
</evidence>
<dbReference type="GO" id="GO:0022857">
    <property type="term" value="F:transmembrane transporter activity"/>
    <property type="evidence" value="ECO:0007669"/>
    <property type="project" value="TreeGrafter"/>
</dbReference>
<dbReference type="PANTHER" id="PTHR23507:SF27">
    <property type="entry name" value="SOLUTE CARRIER FAMILY RELATED"/>
    <property type="match status" value="1"/>
</dbReference>
<name>A0A914ELN3_9BILA</name>
<feature type="transmembrane region" description="Helical" evidence="5">
    <location>
        <begin position="140"/>
        <end position="163"/>
    </location>
</feature>
<feature type="transmembrane region" description="Helical" evidence="5">
    <location>
        <begin position="20"/>
        <end position="41"/>
    </location>
</feature>
<evidence type="ECO:0000256" key="5">
    <source>
        <dbReference type="SAM" id="Phobius"/>
    </source>
</evidence>
<evidence type="ECO:0000256" key="2">
    <source>
        <dbReference type="ARBA" id="ARBA00022692"/>
    </source>
</evidence>